<dbReference type="Gene3D" id="3.10.129.10">
    <property type="entry name" value="Hotdog Thioesterase"/>
    <property type="match status" value="1"/>
</dbReference>
<reference evidence="1 2" key="1">
    <citation type="journal article" date="2016" name="Front. Microbiol.">
        <title>Comparative Genomic Analysis Reveals a Diverse Repertoire of Genes Involved in Prokaryote-Eukaryote Interactions within the Pseudovibrio Genus.</title>
        <authorList>
            <person name="Romano S."/>
            <person name="Fernandez-Guerra A."/>
            <person name="Reen F.J."/>
            <person name="Glockner F.O."/>
            <person name="Crowley S.P."/>
            <person name="O'Sullivan O."/>
            <person name="Cotter P.D."/>
            <person name="Adams C."/>
            <person name="Dobson A.D."/>
            <person name="O'Gara F."/>
        </authorList>
    </citation>
    <scope>NUCLEOTIDE SEQUENCE [LARGE SCALE GENOMIC DNA]</scope>
    <source>
        <strain evidence="1 2">Ad2</strain>
    </source>
</reference>
<dbReference type="EMBL" id="LMCB01000004">
    <property type="protein sequence ID" value="KZL21517.1"/>
    <property type="molecule type" value="Genomic_DNA"/>
</dbReference>
<dbReference type="InterPro" id="IPR029069">
    <property type="entry name" value="HotDog_dom_sf"/>
</dbReference>
<dbReference type="STRING" id="989403.SAMN05421798_10685"/>
<keyword evidence="2" id="KW-1185">Reference proteome</keyword>
<sequence>MQLWFRLILYTFRFPFREKLTDIFSKSVLRLHVLPSDIDLNIHLTNSRYLSMMDFGRIDHLSRTKLGKTIFRKKWTALTNHATLRFRRELPLWEAFKLETEVVYWTDDAAVMEQRFIFTKGRNKGIVAATGLVRISVYDREKRAFVPTTTVLKETGTPVKELPLQPHVEAFMKEEKAIQAYERKSAGLAPVDTLEVSAAENDQSKADTRKHG</sequence>
<dbReference type="Proteomes" id="UP000076577">
    <property type="component" value="Unassembled WGS sequence"/>
</dbReference>
<dbReference type="Pfam" id="PF13279">
    <property type="entry name" value="4HBT_2"/>
    <property type="match status" value="1"/>
</dbReference>
<comment type="caution">
    <text evidence="1">The sequence shown here is derived from an EMBL/GenBank/DDBJ whole genome shotgun (WGS) entry which is preliminary data.</text>
</comment>
<dbReference type="PATRIC" id="fig|989403.3.peg.859"/>
<accession>A0A166AT66</accession>
<dbReference type="InterPro" id="IPR051490">
    <property type="entry name" value="THEM6_lcsJ_thioesterase"/>
</dbReference>
<dbReference type="PANTHER" id="PTHR12475">
    <property type="match status" value="1"/>
</dbReference>
<gene>
    <name evidence="1" type="ORF">PsAD2_00814</name>
</gene>
<organism evidence="1 2">
    <name type="scientific">Pseudovibrio axinellae</name>
    <dbReference type="NCBI Taxonomy" id="989403"/>
    <lineage>
        <taxon>Bacteria</taxon>
        <taxon>Pseudomonadati</taxon>
        <taxon>Pseudomonadota</taxon>
        <taxon>Alphaproteobacteria</taxon>
        <taxon>Hyphomicrobiales</taxon>
        <taxon>Stappiaceae</taxon>
        <taxon>Pseudovibrio</taxon>
    </lineage>
</organism>
<dbReference type="OrthoDB" id="3727779at2"/>
<evidence type="ECO:0008006" key="3">
    <source>
        <dbReference type="Google" id="ProtNLM"/>
    </source>
</evidence>
<evidence type="ECO:0000313" key="1">
    <source>
        <dbReference type="EMBL" id="KZL21517.1"/>
    </source>
</evidence>
<dbReference type="AlphaFoldDB" id="A0A166AT66"/>
<evidence type="ECO:0000313" key="2">
    <source>
        <dbReference type="Proteomes" id="UP000076577"/>
    </source>
</evidence>
<name>A0A166AT66_9HYPH</name>
<dbReference type="PANTHER" id="PTHR12475:SF4">
    <property type="entry name" value="PROTEIN THEM6"/>
    <property type="match status" value="1"/>
</dbReference>
<dbReference type="SUPFAM" id="SSF54637">
    <property type="entry name" value="Thioesterase/thiol ester dehydrase-isomerase"/>
    <property type="match status" value="1"/>
</dbReference>
<dbReference type="CDD" id="cd00586">
    <property type="entry name" value="4HBT"/>
    <property type="match status" value="1"/>
</dbReference>
<protein>
    <recommendedName>
        <fullName evidence="3">Thioesterase superfamily protein</fullName>
    </recommendedName>
</protein>
<proteinExistence type="predicted"/>